<proteinExistence type="predicted"/>
<dbReference type="Pfam" id="PF08823">
    <property type="entry name" value="PG_binding_2"/>
    <property type="match status" value="1"/>
</dbReference>
<feature type="domain" description="Putative peptidoglycan binding" evidence="1">
    <location>
        <begin position="210"/>
        <end position="278"/>
    </location>
</feature>
<dbReference type="PANTHER" id="PTHR39328:SF1">
    <property type="entry name" value="BLL2871 PROTEIN"/>
    <property type="match status" value="1"/>
</dbReference>
<dbReference type="RefSeq" id="WP_189053205.1">
    <property type="nucleotide sequence ID" value="NZ_BMOR01000001.1"/>
</dbReference>
<dbReference type="Pfam" id="PF06267">
    <property type="entry name" value="DUF1028"/>
    <property type="match status" value="1"/>
</dbReference>
<name>A0ABQ2IW37_9DEIO</name>
<organism evidence="2 3">
    <name type="scientific">Deinococcus daejeonensis</name>
    <dbReference type="NCBI Taxonomy" id="1007098"/>
    <lineage>
        <taxon>Bacteria</taxon>
        <taxon>Thermotogati</taxon>
        <taxon>Deinococcota</taxon>
        <taxon>Deinococci</taxon>
        <taxon>Deinococcales</taxon>
        <taxon>Deinococcaceae</taxon>
        <taxon>Deinococcus</taxon>
    </lineage>
</organism>
<dbReference type="Proteomes" id="UP000645517">
    <property type="component" value="Unassembled WGS sequence"/>
</dbReference>
<protein>
    <recommendedName>
        <fullName evidence="1">Putative peptidoglycan binding domain-containing protein</fullName>
    </recommendedName>
</protein>
<evidence type="ECO:0000313" key="3">
    <source>
        <dbReference type="Proteomes" id="UP000645517"/>
    </source>
</evidence>
<reference evidence="3" key="1">
    <citation type="journal article" date="2019" name="Int. J. Syst. Evol. Microbiol.">
        <title>The Global Catalogue of Microorganisms (GCM) 10K type strain sequencing project: providing services to taxonomists for standard genome sequencing and annotation.</title>
        <authorList>
            <consortium name="The Broad Institute Genomics Platform"/>
            <consortium name="The Broad Institute Genome Sequencing Center for Infectious Disease"/>
            <person name="Wu L."/>
            <person name="Ma J."/>
        </authorList>
    </citation>
    <scope>NUCLEOTIDE SEQUENCE [LARGE SCALE GENOMIC DNA]</scope>
    <source>
        <strain evidence="3">JCM 16918</strain>
    </source>
</reference>
<accession>A0ABQ2IW37</accession>
<dbReference type="EMBL" id="BMOR01000001">
    <property type="protein sequence ID" value="GGN28217.1"/>
    <property type="molecule type" value="Genomic_DNA"/>
</dbReference>
<evidence type="ECO:0000313" key="2">
    <source>
        <dbReference type="EMBL" id="GGN28217.1"/>
    </source>
</evidence>
<dbReference type="InterPro" id="IPR014927">
    <property type="entry name" value="PG-bd_2"/>
</dbReference>
<dbReference type="InterPro" id="IPR029055">
    <property type="entry name" value="Ntn_hydrolases_N"/>
</dbReference>
<keyword evidence="3" id="KW-1185">Reference proteome</keyword>
<dbReference type="PANTHER" id="PTHR39328">
    <property type="entry name" value="BLL2871 PROTEIN"/>
    <property type="match status" value="1"/>
</dbReference>
<sequence>MTFSIVGRDARTGDLGVAVASKFLAVGALVPFVRGGVGAVATQSYVNPTFGPEGLRLLASGLDAAAVGAHLQATDPGIAQRQFGLVGADGRSATFTGPDCHDWAGGYAATDVAIQGNILAGPGVVEAMRAAWEAGSDLPLPRRLLAALNAGDAAGGDRRGRQSAALLCAGLGRGYGGLTDDWVNLRADDHADPCRELARLLDLHDLVFTRPESTRPLSDEELAWLRALLITQGHATALPGGPWDADTEAAAWALFGTENLEERWVGGGQVDPVALAYLRAQYPTRVG</sequence>
<comment type="caution">
    <text evidence="2">The sequence shown here is derived from an EMBL/GenBank/DDBJ whole genome shotgun (WGS) entry which is preliminary data.</text>
</comment>
<evidence type="ECO:0000259" key="1">
    <source>
        <dbReference type="Pfam" id="PF08823"/>
    </source>
</evidence>
<dbReference type="InterPro" id="IPR010430">
    <property type="entry name" value="DUF1028"/>
</dbReference>
<dbReference type="SUPFAM" id="SSF56235">
    <property type="entry name" value="N-terminal nucleophile aminohydrolases (Ntn hydrolases)"/>
    <property type="match status" value="1"/>
</dbReference>
<gene>
    <name evidence="2" type="ORF">GCM10010842_01810</name>
</gene>
<dbReference type="Gene3D" id="3.60.20.10">
    <property type="entry name" value="Glutamine Phosphoribosylpyrophosphate, subunit 1, domain 1"/>
    <property type="match status" value="1"/>
</dbReference>